<dbReference type="GO" id="GO:0090447">
    <property type="term" value="F:glycerol-3-phosphate 2-O-acyltransferase activity"/>
    <property type="evidence" value="ECO:0007669"/>
    <property type="project" value="TreeGrafter"/>
</dbReference>
<proteinExistence type="predicted"/>
<name>A0AAD6W1L9_9ROSI</name>
<dbReference type="GO" id="GO:0016020">
    <property type="term" value="C:membrane"/>
    <property type="evidence" value="ECO:0007669"/>
    <property type="project" value="UniProtKB-SubCell"/>
</dbReference>
<organism evidence="3 4">
    <name type="scientific">Populus alba x Populus x berolinensis</name>
    <dbReference type="NCBI Taxonomy" id="444605"/>
    <lineage>
        <taxon>Eukaryota</taxon>
        <taxon>Viridiplantae</taxon>
        <taxon>Streptophyta</taxon>
        <taxon>Embryophyta</taxon>
        <taxon>Tracheophyta</taxon>
        <taxon>Spermatophyta</taxon>
        <taxon>Magnoliopsida</taxon>
        <taxon>eudicotyledons</taxon>
        <taxon>Gunneridae</taxon>
        <taxon>Pentapetalae</taxon>
        <taxon>rosids</taxon>
        <taxon>fabids</taxon>
        <taxon>Malpighiales</taxon>
        <taxon>Salicaceae</taxon>
        <taxon>Saliceae</taxon>
        <taxon>Populus</taxon>
    </lineage>
</organism>
<evidence type="ECO:0000313" key="4">
    <source>
        <dbReference type="Proteomes" id="UP001164929"/>
    </source>
</evidence>
<evidence type="ECO:0000256" key="1">
    <source>
        <dbReference type="ARBA" id="ARBA00004370"/>
    </source>
</evidence>
<sequence>MAHFDRIITVSYTWRRKATTTTCRHQLRRDYHRPLSTFHGMNTTVTASYDQKWRKDFERVLDLLSQGDLVICPEGTTCREPYLLRFSPMFAELTDNTVHMATNTQVRMFYATTYS</sequence>
<reference evidence="3" key="1">
    <citation type="journal article" date="2023" name="Mol. Ecol. Resour.">
        <title>Chromosome-level genome assembly of a triploid poplar Populus alba 'Berolinensis'.</title>
        <authorList>
            <person name="Chen S."/>
            <person name="Yu Y."/>
            <person name="Wang X."/>
            <person name="Wang S."/>
            <person name="Zhang T."/>
            <person name="Zhou Y."/>
            <person name="He R."/>
            <person name="Meng N."/>
            <person name="Wang Y."/>
            <person name="Liu W."/>
            <person name="Liu Z."/>
            <person name="Liu J."/>
            <person name="Guo Q."/>
            <person name="Huang H."/>
            <person name="Sederoff R.R."/>
            <person name="Wang G."/>
            <person name="Qu G."/>
            <person name="Chen S."/>
        </authorList>
    </citation>
    <scope>NUCLEOTIDE SEQUENCE</scope>
    <source>
        <strain evidence="3">SC-2020</strain>
    </source>
</reference>
<dbReference type="PANTHER" id="PTHR15486">
    <property type="entry name" value="ANCIENT UBIQUITOUS PROTEIN"/>
    <property type="match status" value="1"/>
</dbReference>
<dbReference type="GO" id="GO:0016791">
    <property type="term" value="F:phosphatase activity"/>
    <property type="evidence" value="ECO:0007669"/>
    <property type="project" value="TreeGrafter"/>
</dbReference>
<evidence type="ECO:0008006" key="5">
    <source>
        <dbReference type="Google" id="ProtNLM"/>
    </source>
</evidence>
<dbReference type="Proteomes" id="UP001164929">
    <property type="component" value="Chromosome 5"/>
</dbReference>
<dbReference type="PANTHER" id="PTHR15486:SF0">
    <property type="entry name" value="GLYCEROL-3-PHOSPHATE ACYLTRANSFERASE 1"/>
    <property type="match status" value="1"/>
</dbReference>
<dbReference type="SUPFAM" id="SSF69593">
    <property type="entry name" value="Glycerol-3-phosphate (1)-acyltransferase"/>
    <property type="match status" value="1"/>
</dbReference>
<dbReference type="AlphaFoldDB" id="A0AAD6W1L9"/>
<keyword evidence="2" id="KW-0472">Membrane</keyword>
<protein>
    <recommendedName>
        <fullName evidence="5">Glycerol-3-phosphate acyltransferase</fullName>
    </recommendedName>
</protein>
<comment type="caution">
    <text evidence="3">The sequence shown here is derived from an EMBL/GenBank/DDBJ whole genome shotgun (WGS) entry which is preliminary data.</text>
</comment>
<gene>
    <name evidence="3" type="ORF">NC653_012646</name>
</gene>
<dbReference type="GO" id="GO:0010143">
    <property type="term" value="P:cutin biosynthetic process"/>
    <property type="evidence" value="ECO:0007669"/>
    <property type="project" value="TreeGrafter"/>
</dbReference>
<evidence type="ECO:0000313" key="3">
    <source>
        <dbReference type="EMBL" id="KAJ6995838.1"/>
    </source>
</evidence>
<keyword evidence="4" id="KW-1185">Reference proteome</keyword>
<dbReference type="EMBL" id="JAQIZT010000005">
    <property type="protein sequence ID" value="KAJ6995838.1"/>
    <property type="molecule type" value="Genomic_DNA"/>
</dbReference>
<comment type="subcellular location">
    <subcellularLocation>
        <location evidence="1">Membrane</location>
    </subcellularLocation>
</comment>
<accession>A0AAD6W1L9</accession>
<evidence type="ECO:0000256" key="2">
    <source>
        <dbReference type="ARBA" id="ARBA00023136"/>
    </source>
</evidence>